<proteinExistence type="predicted"/>
<comment type="caution">
    <text evidence="1">The sequence shown here is derived from an EMBL/GenBank/DDBJ whole genome shotgun (WGS) entry which is preliminary data.</text>
</comment>
<dbReference type="EMBL" id="SRYB01000042">
    <property type="protein sequence ID" value="TGY76311.1"/>
    <property type="molecule type" value="Genomic_DNA"/>
</dbReference>
<gene>
    <name evidence="1" type="ORF">E5331_18450</name>
</gene>
<sequence>MNKTKLLISAVLPMLSLTVAAQDDNTPVKGDFTVAATVGYNSYTNVNALPGNLTDYEAIAPNSLWNQKKLMVGFEAGYFVSDKWKLNLGGGLNFNHHPGYPDVPGTIDDITGDDTLGEIPNYRAVASQYSCTWNAYTGVDRYFSISGISNLMWYTGVRVGMAYALNEQKYDEWTSMGKSVGETWSLRGSLTIGFDYYVLPAMFVGFSVDPFAYAYNMTTHKPQEGLKSLEADSHDYSILAAPTLKIGFKF</sequence>
<dbReference type="Proteomes" id="UP000306319">
    <property type="component" value="Unassembled WGS sequence"/>
</dbReference>
<reference evidence="1" key="1">
    <citation type="submission" date="2019-04" db="EMBL/GenBank/DDBJ databases">
        <title>Microbes associate with the intestines of laboratory mice.</title>
        <authorList>
            <person name="Navarre W."/>
            <person name="Wong E."/>
            <person name="Huang K."/>
            <person name="Tropini C."/>
            <person name="Ng K."/>
            <person name="Yu B."/>
        </authorList>
    </citation>
    <scope>NUCLEOTIDE SEQUENCE</scope>
    <source>
        <strain evidence="1">NM04_E33</strain>
    </source>
</reference>
<accession>A0AC61RBB2</accession>
<name>A0AC61RBB2_9BACT</name>
<evidence type="ECO:0000313" key="1">
    <source>
        <dbReference type="EMBL" id="TGY76311.1"/>
    </source>
</evidence>
<protein>
    <submittedName>
        <fullName evidence="1">Uncharacterized protein</fullName>
    </submittedName>
</protein>
<keyword evidence="2" id="KW-1185">Reference proteome</keyword>
<evidence type="ECO:0000313" key="2">
    <source>
        <dbReference type="Proteomes" id="UP000306319"/>
    </source>
</evidence>
<organism evidence="1 2">
    <name type="scientific">Lepagella muris</name>
    <dbReference type="NCBI Taxonomy" id="3032870"/>
    <lineage>
        <taxon>Bacteria</taxon>
        <taxon>Pseudomonadati</taxon>
        <taxon>Bacteroidota</taxon>
        <taxon>Bacteroidia</taxon>
        <taxon>Bacteroidales</taxon>
        <taxon>Muribaculaceae</taxon>
        <taxon>Lepagella</taxon>
    </lineage>
</organism>